<dbReference type="RefSeq" id="WP_142233336.1">
    <property type="nucleotide sequence ID" value="NZ_CP022310.1"/>
</dbReference>
<sequence>MRQAGVVTAERWTQVVRQQLGLGRILPLGEARDGAWIAERAVAEVLRHAVARDAPGVRLGGLRIGPVDPVGADEPVVPPPPSALPPGPLRVTAEFAATAQRPLTVTASGLRAVLADVAARRIGLVVAEVDLRVTELLDVRPSVPSEPLVPSGSPPVAAAREPAPGGWRTGDWETGGAETRGAEAGGPEEGGRESGDFAAGDAEAGGSDVGRVAAAVLAVSGVTRLTGVLGRPVHLTSLPGTVALPRRHARVDFAVDADARPREVARAVRSAVSASLPDHPTVTALITAVDRPTGRDTGTGVVTAD</sequence>
<evidence type="ECO:0000313" key="3">
    <source>
        <dbReference type="Proteomes" id="UP000316215"/>
    </source>
</evidence>
<proteinExistence type="predicted"/>
<protein>
    <submittedName>
        <fullName evidence="2">Nucleopolyhedrovirus P10 family protein</fullName>
    </submittedName>
</protein>
<dbReference type="EMBL" id="CP022310">
    <property type="protein sequence ID" value="QDI71839.1"/>
    <property type="molecule type" value="Genomic_DNA"/>
</dbReference>
<dbReference type="Proteomes" id="UP000316215">
    <property type="component" value="Chromosome"/>
</dbReference>
<dbReference type="AlphaFoldDB" id="A0A514JWY2"/>
<dbReference type="KEGG" id="sast:CD934_26480"/>
<feature type="region of interest" description="Disordered" evidence="1">
    <location>
        <begin position="142"/>
        <end position="203"/>
    </location>
</feature>
<evidence type="ECO:0000313" key="2">
    <source>
        <dbReference type="EMBL" id="QDI71839.1"/>
    </source>
</evidence>
<evidence type="ECO:0000256" key="1">
    <source>
        <dbReference type="SAM" id="MobiDB-lite"/>
    </source>
</evidence>
<gene>
    <name evidence="2" type="ORF">CD934_26480</name>
</gene>
<accession>A0A514JWY2</accession>
<keyword evidence="3" id="KW-1185">Reference proteome</keyword>
<organism evidence="2 3">
    <name type="scientific">Streptomyces calvus</name>
    <dbReference type="NCBI Taxonomy" id="67282"/>
    <lineage>
        <taxon>Bacteria</taxon>
        <taxon>Bacillati</taxon>
        <taxon>Actinomycetota</taxon>
        <taxon>Actinomycetes</taxon>
        <taxon>Kitasatosporales</taxon>
        <taxon>Streptomycetaceae</taxon>
        <taxon>Streptomyces</taxon>
    </lineage>
</organism>
<name>A0A514JWY2_9ACTN</name>
<reference evidence="2 3" key="1">
    <citation type="submission" date="2017-07" db="EMBL/GenBank/DDBJ databases">
        <title>The Complete Genome of Streptomyces asterosporus-ZSY.</title>
        <authorList>
            <person name="Zhang S."/>
        </authorList>
    </citation>
    <scope>NUCLEOTIDE SEQUENCE [LARGE SCALE GENOMIC DNA]</scope>
    <source>
        <strain evidence="2 3">DSM 41452</strain>
    </source>
</reference>